<dbReference type="SUPFAM" id="SSF47473">
    <property type="entry name" value="EF-hand"/>
    <property type="match status" value="1"/>
</dbReference>
<dbReference type="InterPro" id="IPR011992">
    <property type="entry name" value="EF-hand-dom_pair"/>
</dbReference>
<reference evidence="5" key="1">
    <citation type="submission" date="2021-12" db="EMBL/GenBank/DDBJ databases">
        <title>Black yeast isolated from Biological Soil Crust.</title>
        <authorList>
            <person name="Kurbessoian T."/>
        </authorList>
    </citation>
    <scope>NUCLEOTIDE SEQUENCE</scope>
    <source>
        <strain evidence="5">CCFEE 5208</strain>
    </source>
</reference>
<feature type="compositionally biased region" description="Polar residues" evidence="3">
    <location>
        <begin position="1"/>
        <end position="15"/>
    </location>
</feature>
<feature type="compositionally biased region" description="Polar residues" evidence="3">
    <location>
        <begin position="161"/>
        <end position="175"/>
    </location>
</feature>
<dbReference type="SMART" id="SM00054">
    <property type="entry name" value="EFh"/>
    <property type="match status" value="1"/>
</dbReference>
<dbReference type="Pfam" id="PF13405">
    <property type="entry name" value="EF-hand_6"/>
    <property type="match status" value="1"/>
</dbReference>
<evidence type="ECO:0000256" key="1">
    <source>
        <dbReference type="ARBA" id="ARBA00022737"/>
    </source>
</evidence>
<dbReference type="CDD" id="cd00051">
    <property type="entry name" value="EFh"/>
    <property type="match status" value="1"/>
</dbReference>
<comment type="caution">
    <text evidence="5">The sequence shown here is derived from an EMBL/GenBank/DDBJ whole genome shotgun (WGS) entry which is preliminary data.</text>
</comment>
<feature type="region of interest" description="Disordered" evidence="3">
    <location>
        <begin position="1"/>
        <end position="186"/>
    </location>
</feature>
<dbReference type="InterPro" id="IPR050403">
    <property type="entry name" value="Myosin_RLC"/>
</dbReference>
<dbReference type="Proteomes" id="UP001168146">
    <property type="component" value="Unassembled WGS sequence"/>
</dbReference>
<proteinExistence type="predicted"/>
<feature type="compositionally biased region" description="Polar residues" evidence="3">
    <location>
        <begin position="83"/>
        <end position="101"/>
    </location>
</feature>
<organism evidence="5 6">
    <name type="scientific">Friedmanniomyces endolithicus</name>
    <dbReference type="NCBI Taxonomy" id="329885"/>
    <lineage>
        <taxon>Eukaryota</taxon>
        <taxon>Fungi</taxon>
        <taxon>Dikarya</taxon>
        <taxon>Ascomycota</taxon>
        <taxon>Pezizomycotina</taxon>
        <taxon>Dothideomycetes</taxon>
        <taxon>Dothideomycetidae</taxon>
        <taxon>Mycosphaerellales</taxon>
        <taxon>Teratosphaeriaceae</taxon>
        <taxon>Friedmanniomyces</taxon>
    </lineage>
</organism>
<name>A0AAN6J0L3_9PEZI</name>
<dbReference type="InterPro" id="IPR002048">
    <property type="entry name" value="EF_hand_dom"/>
</dbReference>
<evidence type="ECO:0000313" key="5">
    <source>
        <dbReference type="EMBL" id="KAK0305955.1"/>
    </source>
</evidence>
<dbReference type="Gene3D" id="1.10.238.10">
    <property type="entry name" value="EF-hand"/>
    <property type="match status" value="1"/>
</dbReference>
<evidence type="ECO:0000259" key="4">
    <source>
        <dbReference type="PROSITE" id="PS50222"/>
    </source>
</evidence>
<keyword evidence="2" id="KW-0106">Calcium</keyword>
<feature type="domain" description="EF-hand" evidence="4">
    <location>
        <begin position="296"/>
        <end position="331"/>
    </location>
</feature>
<evidence type="ECO:0000256" key="3">
    <source>
        <dbReference type="SAM" id="MobiDB-lite"/>
    </source>
</evidence>
<dbReference type="PROSITE" id="PS00018">
    <property type="entry name" value="EF_HAND_1"/>
    <property type="match status" value="1"/>
</dbReference>
<dbReference type="PANTHER" id="PTHR23049">
    <property type="entry name" value="MYOSIN REGULATORY LIGHT CHAIN 2"/>
    <property type="match status" value="1"/>
</dbReference>
<keyword evidence="1" id="KW-0677">Repeat</keyword>
<dbReference type="GO" id="GO:0005509">
    <property type="term" value="F:calcium ion binding"/>
    <property type="evidence" value="ECO:0007669"/>
    <property type="project" value="InterPro"/>
</dbReference>
<evidence type="ECO:0000313" key="6">
    <source>
        <dbReference type="Proteomes" id="UP001168146"/>
    </source>
</evidence>
<dbReference type="PROSITE" id="PS50222">
    <property type="entry name" value="EF_HAND_2"/>
    <property type="match status" value="1"/>
</dbReference>
<dbReference type="EMBL" id="JASUXU010000108">
    <property type="protein sequence ID" value="KAK0305955.1"/>
    <property type="molecule type" value="Genomic_DNA"/>
</dbReference>
<dbReference type="AlphaFoldDB" id="A0AAN6J0L3"/>
<feature type="compositionally biased region" description="Polar residues" evidence="3">
    <location>
        <begin position="22"/>
        <end position="53"/>
    </location>
</feature>
<feature type="compositionally biased region" description="Pro residues" evidence="3">
    <location>
        <begin position="142"/>
        <end position="154"/>
    </location>
</feature>
<dbReference type="InterPro" id="IPR018247">
    <property type="entry name" value="EF_Hand_1_Ca_BS"/>
</dbReference>
<sequence length="397" mass="42290">MSSVRPLSFNDSGRQSPFARKNSASPATVRATTPTRSPSKVATSLSPTKNGSLSPEKASPFVRRPSQISHTDRPSSPFARPISSLNIPTSPSRQVSNASNISRREVTPDFPRPLPSTTREATPPSPQTSPLRREETPTFVQPTPPREPPSPSPFDGPALDSPSTTKAPPSQTNLRPSVHRIPTSSTISTIKAPIFAPTTKTPTSIRPQLPRGLSNHNNASSHLLPSLIHTLHESFHVLDPTASGHLTPATLTSTLEQLGLPNDPSTLREFFPPSGPAHLTLAKYLDSLSAPLASLSHPDELRAAFEAFDTDDSGQIDVGELRHALLSTAPEPGEEELDRMSEREVDGILKEFTSRRHFGGSGLNGSRAGAKGEVFRYREFMGGISGGAGSGAGVVAS</sequence>
<accession>A0AAN6J0L3</accession>
<evidence type="ECO:0000256" key="2">
    <source>
        <dbReference type="ARBA" id="ARBA00022837"/>
    </source>
</evidence>
<protein>
    <recommendedName>
        <fullName evidence="4">EF-hand domain-containing protein</fullName>
    </recommendedName>
</protein>
<gene>
    <name evidence="5" type="ORF">LTR82_016597</name>
</gene>